<accession>A0A9J6AWI9</accession>
<proteinExistence type="predicted"/>
<name>A0A9J6AWI9_SOLCO</name>
<dbReference type="Proteomes" id="UP000824120">
    <property type="component" value="Chromosome 1"/>
</dbReference>
<protein>
    <submittedName>
        <fullName evidence="1">Uncharacterized protein</fullName>
    </submittedName>
</protein>
<reference evidence="1 2" key="1">
    <citation type="submission" date="2020-09" db="EMBL/GenBank/DDBJ databases">
        <title>De no assembly of potato wild relative species, Solanum commersonii.</title>
        <authorList>
            <person name="Cho K."/>
        </authorList>
    </citation>
    <scope>NUCLEOTIDE SEQUENCE [LARGE SCALE GENOMIC DNA]</scope>
    <source>
        <strain evidence="1">LZ3.2</strain>
        <tissue evidence="1">Leaf</tissue>
    </source>
</reference>
<comment type="caution">
    <text evidence="1">The sequence shown here is derived from an EMBL/GenBank/DDBJ whole genome shotgun (WGS) entry which is preliminary data.</text>
</comment>
<organism evidence="1 2">
    <name type="scientific">Solanum commersonii</name>
    <name type="common">Commerson's wild potato</name>
    <name type="synonym">Commerson's nightshade</name>
    <dbReference type="NCBI Taxonomy" id="4109"/>
    <lineage>
        <taxon>Eukaryota</taxon>
        <taxon>Viridiplantae</taxon>
        <taxon>Streptophyta</taxon>
        <taxon>Embryophyta</taxon>
        <taxon>Tracheophyta</taxon>
        <taxon>Spermatophyta</taxon>
        <taxon>Magnoliopsida</taxon>
        <taxon>eudicotyledons</taxon>
        <taxon>Gunneridae</taxon>
        <taxon>Pentapetalae</taxon>
        <taxon>asterids</taxon>
        <taxon>lamiids</taxon>
        <taxon>Solanales</taxon>
        <taxon>Solanaceae</taxon>
        <taxon>Solanoideae</taxon>
        <taxon>Solaneae</taxon>
        <taxon>Solanum</taxon>
    </lineage>
</organism>
<gene>
    <name evidence="1" type="ORF">H5410_000446</name>
</gene>
<keyword evidence="2" id="KW-1185">Reference proteome</keyword>
<evidence type="ECO:0000313" key="2">
    <source>
        <dbReference type="Proteomes" id="UP000824120"/>
    </source>
</evidence>
<dbReference type="EMBL" id="JACXVP010000001">
    <property type="protein sequence ID" value="KAG5628729.1"/>
    <property type="molecule type" value="Genomic_DNA"/>
</dbReference>
<evidence type="ECO:0000313" key="1">
    <source>
        <dbReference type="EMBL" id="KAG5628729.1"/>
    </source>
</evidence>
<sequence length="91" mass="10548">MILVNNRRTFAVDGRLLPIYVARLANNYVSKSCSTVPSSCIRPSSTFSYRFHRASLRIVYEHVPTRFSVPFLFNIDSSIDSNMIHILYTRF</sequence>
<dbReference type="AlphaFoldDB" id="A0A9J6AWI9"/>